<name>A0A1I3GZ98_9RHOB</name>
<organism evidence="3 4">
    <name type="scientific">Albimonas pacifica</name>
    <dbReference type="NCBI Taxonomy" id="1114924"/>
    <lineage>
        <taxon>Bacteria</taxon>
        <taxon>Pseudomonadati</taxon>
        <taxon>Pseudomonadota</taxon>
        <taxon>Alphaproteobacteria</taxon>
        <taxon>Rhodobacterales</taxon>
        <taxon>Paracoccaceae</taxon>
        <taxon>Albimonas</taxon>
    </lineage>
</organism>
<dbReference type="PRINTS" id="PR00412">
    <property type="entry name" value="EPOXHYDRLASE"/>
</dbReference>
<keyword evidence="1 3" id="KW-0378">Hydrolase</keyword>
<dbReference type="SUPFAM" id="SSF53474">
    <property type="entry name" value="alpha/beta-Hydrolases"/>
    <property type="match status" value="1"/>
</dbReference>
<gene>
    <name evidence="3" type="ORF">SAMN05216258_105419</name>
</gene>
<sequence>MTSTLADAPLPPSIRVRRVDGVNGLSMQILEAGHETPDRPLALLLHGFPELAYSWRRVMPALAEAGFHVVAPDQRGYGGTTGWDGRYDGDLAASRMLNLATDALTLVRRLGRERAELLVGHDFGSPVASWAALTRPDVFERVALMSAPFAGPPPLPPGPAEPPAPDIDAALAALPRPRKHYQHHYATREAEAEMLGAPQGLHAFLRAYYHMKSADWAQNAPHPLDGWTAEALAQMPTYYVMDRACGMAETVAPHMPDAETLAANDWLTDPEMAVYAEAFARTGFQGALNWYRCSLDPAQLREHRLFAGRRIEAPAIFLAGASDWGIYQKPGADIRAMDDRAFARFHGVHLIEGAGHWVQQEQPEATVARLLAFAAETGLALG</sequence>
<evidence type="ECO:0000313" key="4">
    <source>
        <dbReference type="Proteomes" id="UP000199377"/>
    </source>
</evidence>
<dbReference type="InterPro" id="IPR029058">
    <property type="entry name" value="AB_hydrolase_fold"/>
</dbReference>
<proteinExistence type="predicted"/>
<accession>A0A1I3GZ98</accession>
<feature type="domain" description="AB hydrolase-1" evidence="2">
    <location>
        <begin position="43"/>
        <end position="360"/>
    </location>
</feature>
<dbReference type="AlphaFoldDB" id="A0A1I3GZ98"/>
<dbReference type="PRINTS" id="PR00111">
    <property type="entry name" value="ABHYDROLASE"/>
</dbReference>
<dbReference type="InterPro" id="IPR000639">
    <property type="entry name" value="Epox_hydrolase-like"/>
</dbReference>
<evidence type="ECO:0000256" key="1">
    <source>
        <dbReference type="ARBA" id="ARBA00022801"/>
    </source>
</evidence>
<evidence type="ECO:0000313" key="3">
    <source>
        <dbReference type="EMBL" id="SFI28696.1"/>
    </source>
</evidence>
<dbReference type="RefSeq" id="WP_092860229.1">
    <property type="nucleotide sequence ID" value="NZ_FOQH01000005.1"/>
</dbReference>
<dbReference type="InterPro" id="IPR000073">
    <property type="entry name" value="AB_hydrolase_1"/>
</dbReference>
<dbReference type="OrthoDB" id="9804723at2"/>
<dbReference type="GO" id="GO:0016787">
    <property type="term" value="F:hydrolase activity"/>
    <property type="evidence" value="ECO:0007669"/>
    <property type="project" value="UniProtKB-KW"/>
</dbReference>
<dbReference type="Gene3D" id="3.40.50.1820">
    <property type="entry name" value="alpha/beta hydrolase"/>
    <property type="match status" value="1"/>
</dbReference>
<protein>
    <submittedName>
        <fullName evidence="3">Lysophospholipase, alpha-beta hydrolase superfamily</fullName>
    </submittedName>
</protein>
<dbReference type="EMBL" id="FOQH01000005">
    <property type="protein sequence ID" value="SFI28696.1"/>
    <property type="molecule type" value="Genomic_DNA"/>
</dbReference>
<dbReference type="PANTHER" id="PTHR43329">
    <property type="entry name" value="EPOXIDE HYDROLASE"/>
    <property type="match status" value="1"/>
</dbReference>
<reference evidence="3 4" key="1">
    <citation type="submission" date="2016-10" db="EMBL/GenBank/DDBJ databases">
        <authorList>
            <person name="de Groot N.N."/>
        </authorList>
    </citation>
    <scope>NUCLEOTIDE SEQUENCE [LARGE SCALE GENOMIC DNA]</scope>
    <source>
        <strain evidence="3 4">CGMCC 1.11030</strain>
    </source>
</reference>
<evidence type="ECO:0000259" key="2">
    <source>
        <dbReference type="Pfam" id="PF00561"/>
    </source>
</evidence>
<dbReference type="Proteomes" id="UP000199377">
    <property type="component" value="Unassembled WGS sequence"/>
</dbReference>
<dbReference type="STRING" id="1114924.SAMN05216258_105419"/>
<dbReference type="Pfam" id="PF00561">
    <property type="entry name" value="Abhydrolase_1"/>
    <property type="match status" value="1"/>
</dbReference>
<keyword evidence="4" id="KW-1185">Reference proteome</keyword>